<dbReference type="InterPro" id="IPR005973">
    <property type="entry name" value="NifE"/>
</dbReference>
<reference evidence="4" key="1">
    <citation type="submission" date="2019-07" db="EMBL/GenBank/DDBJ databases">
        <title>Toxilogical consequences of a new and cryptic species of cyanobacteria (Komarekiella delphini-convector) recovered from the epidermis of a bottlenose dolphin and 1500 ft. in the air.</title>
        <authorList>
            <person name="Brown A.O."/>
            <person name="Dvorak P."/>
            <person name="Villanueva C.D."/>
            <person name="Foss A.J."/>
            <person name="Garvey A.D."/>
            <person name="Gibson Q.A."/>
            <person name="Johansen J.R."/>
            <person name="Casamatta D.A."/>
        </authorList>
    </citation>
    <scope>NUCLEOTIDE SEQUENCE</scope>
    <source>
        <strain evidence="4">SJRDD-AB1</strain>
    </source>
</reference>
<evidence type="ECO:0000256" key="1">
    <source>
        <dbReference type="ARBA" id="ARBA00011002"/>
    </source>
</evidence>
<dbReference type="GO" id="GO:0016491">
    <property type="term" value="F:oxidoreductase activity"/>
    <property type="evidence" value="ECO:0007669"/>
    <property type="project" value="InterPro"/>
</dbReference>
<dbReference type="EMBL" id="VJXY01000002">
    <property type="protein sequence ID" value="MBD6614995.1"/>
    <property type="molecule type" value="Genomic_DNA"/>
</dbReference>
<dbReference type="NCBIfam" id="TIGR01283">
    <property type="entry name" value="nifE"/>
    <property type="match status" value="1"/>
</dbReference>
<feature type="region of interest" description="Disordered" evidence="2">
    <location>
        <begin position="1"/>
        <end position="31"/>
    </location>
</feature>
<keyword evidence="5" id="KW-1185">Reference proteome</keyword>
<name>A0AA40SU30_9NOST</name>
<dbReference type="SUPFAM" id="SSF53807">
    <property type="entry name" value="Helical backbone' metal receptor"/>
    <property type="match status" value="1"/>
</dbReference>
<evidence type="ECO:0000313" key="4">
    <source>
        <dbReference type="EMBL" id="MBD6614995.1"/>
    </source>
</evidence>
<dbReference type="Proteomes" id="UP001165986">
    <property type="component" value="Unassembled WGS sequence"/>
</dbReference>
<sequence>MKTSQEEINDQPNKQKSESENKSGMIPIQPEGQEDCAFDGAMITLVPITDAAHLIHGPSGCINKSWGSRGSLSSSSVIHKVRFTTDMEESDIIFGGAKKVQRAILELVRRYKPTAVFVYSTCVSSLIGDDINRACIAATEQTRTPIIPVDSPGFLGHYNLGISNAGEALLEHVIGTDEPEFTTPYDINLIGEYNVAGAIWNVLPLLTKLGIRVLAKITGDATYKEICYAHRAKLNVIISAKPLVKMAKKMEERFSIPYIEESFCGIEDISRCLRNIAAKLGDSNLQEHTEKLIAEETAALAQQLAPYGNRLQGKRIVILSESLKSWAMISAANNLKMEVITVSAQKMKKEDRARIKNLLGEDAIILEYKSPRDILQLINQHQAEMLIASDRYQSTALDAQVPLLDINQELHHSYAGYAGILAVSQQLYASLYSPIWKQVRKSAPWE</sequence>
<dbReference type="PANTHER" id="PTHR42956">
    <property type="entry name" value="NITROGENASE IRON-MOLYBDENUM COFACTOR BIOSYNTHESIS PROTEIN NIFE"/>
    <property type="match status" value="1"/>
</dbReference>
<dbReference type="Gene3D" id="3.40.50.1980">
    <property type="entry name" value="Nitrogenase molybdenum iron protein domain"/>
    <property type="match status" value="1"/>
</dbReference>
<comment type="similarity">
    <text evidence="1">Belongs to the NifD/NifK/NifE/NifN family.</text>
</comment>
<accession>A0AA40SU30</accession>
<dbReference type="GO" id="GO:0065003">
    <property type="term" value="P:protein-containing complex assembly"/>
    <property type="evidence" value="ECO:0007669"/>
    <property type="project" value="InterPro"/>
</dbReference>
<evidence type="ECO:0000313" key="5">
    <source>
        <dbReference type="Proteomes" id="UP001165986"/>
    </source>
</evidence>
<dbReference type="Pfam" id="PF00148">
    <property type="entry name" value="Oxidored_nitro"/>
    <property type="match status" value="1"/>
</dbReference>
<comment type="caution">
    <text evidence="4">The sequence shown here is derived from an EMBL/GenBank/DDBJ whole genome shotgun (WGS) entry which is preliminary data.</text>
</comment>
<dbReference type="RefSeq" id="WP_191756244.1">
    <property type="nucleotide sequence ID" value="NZ_VJXY01000002.1"/>
</dbReference>
<dbReference type="PANTHER" id="PTHR42956:SF1">
    <property type="entry name" value="NITROGENASE IRON-MOLYBDENUM COFACTOR BIOSYNTHESIS PROTEIN NIFE"/>
    <property type="match status" value="1"/>
</dbReference>
<gene>
    <name evidence="4" type="primary">nifE</name>
    <name evidence="4" type="ORF">FNW02_03790</name>
</gene>
<organism evidence="4 5">
    <name type="scientific">Komarekiella delphini-convector SJRDD-AB1</name>
    <dbReference type="NCBI Taxonomy" id="2593771"/>
    <lineage>
        <taxon>Bacteria</taxon>
        <taxon>Bacillati</taxon>
        <taxon>Cyanobacteriota</taxon>
        <taxon>Cyanophyceae</taxon>
        <taxon>Nostocales</taxon>
        <taxon>Nostocaceae</taxon>
        <taxon>Komarekiella</taxon>
        <taxon>Komarekiella delphini-convector</taxon>
    </lineage>
</organism>
<dbReference type="GO" id="GO:0009399">
    <property type="term" value="P:nitrogen fixation"/>
    <property type="evidence" value="ECO:0007669"/>
    <property type="project" value="InterPro"/>
</dbReference>
<protein>
    <submittedName>
        <fullName evidence="4">Nitrogenase iron-molybdenum cofactor biosynthesis protein NifE</fullName>
    </submittedName>
</protein>
<proteinExistence type="inferred from homology"/>
<evidence type="ECO:0000259" key="3">
    <source>
        <dbReference type="Pfam" id="PF00148"/>
    </source>
</evidence>
<dbReference type="InterPro" id="IPR049939">
    <property type="entry name" value="NifE-like"/>
</dbReference>
<evidence type="ECO:0000256" key="2">
    <source>
        <dbReference type="SAM" id="MobiDB-lite"/>
    </source>
</evidence>
<dbReference type="AlphaFoldDB" id="A0AA40SU30"/>
<feature type="domain" description="Nitrogenase/oxidoreductase component 1" evidence="3">
    <location>
        <begin position="36"/>
        <end position="430"/>
    </location>
</feature>
<dbReference type="InterPro" id="IPR000510">
    <property type="entry name" value="Nase/OxRdtase_comp1"/>
</dbReference>
<dbReference type="Gene3D" id="3.40.50.12380">
    <property type="entry name" value="Nitrogenase MoFe cofactor biosynthesis protein NifE, C-terminal"/>
    <property type="match status" value="1"/>
</dbReference>